<accession>A0A2S2R1N0</accession>
<dbReference type="PANTHER" id="PTHR10174">
    <property type="entry name" value="ALPHA-TOCOPHEROL TRANSFER PROTEIN-RELATED"/>
    <property type="match status" value="1"/>
</dbReference>
<evidence type="ECO:0000259" key="1">
    <source>
        <dbReference type="PROSITE" id="PS50191"/>
    </source>
</evidence>
<protein>
    <submittedName>
        <fullName evidence="2">Alpha-tocopherol transfer protein</fullName>
    </submittedName>
</protein>
<dbReference type="SUPFAM" id="SSF52087">
    <property type="entry name" value="CRAL/TRIO domain"/>
    <property type="match status" value="1"/>
</dbReference>
<dbReference type="InterPro" id="IPR036865">
    <property type="entry name" value="CRAL-TRIO_dom_sf"/>
</dbReference>
<dbReference type="Gene3D" id="3.40.525.10">
    <property type="entry name" value="CRAL-TRIO lipid binding domain"/>
    <property type="match status" value="1"/>
</dbReference>
<dbReference type="PANTHER" id="PTHR10174:SF222">
    <property type="entry name" value="GH10083P-RELATED"/>
    <property type="match status" value="1"/>
</dbReference>
<reference evidence="2" key="1">
    <citation type="submission" date="2018-04" db="EMBL/GenBank/DDBJ databases">
        <title>Transcriptome assembly of Sipha flava.</title>
        <authorList>
            <person name="Scully E.D."/>
            <person name="Geib S.M."/>
            <person name="Palmer N.A."/>
            <person name="Koch K."/>
            <person name="Bradshaw J."/>
            <person name="Heng-Moss T."/>
            <person name="Sarath G."/>
        </authorList>
    </citation>
    <scope>NUCLEOTIDE SEQUENCE</scope>
</reference>
<dbReference type="CDD" id="cd00170">
    <property type="entry name" value="SEC14"/>
    <property type="match status" value="1"/>
</dbReference>
<name>A0A2S2R1N0_9HEMI</name>
<dbReference type="Pfam" id="PF00650">
    <property type="entry name" value="CRAL_TRIO"/>
    <property type="match status" value="1"/>
</dbReference>
<evidence type="ECO:0000313" key="2">
    <source>
        <dbReference type="EMBL" id="MBY83937.1"/>
    </source>
</evidence>
<dbReference type="InterPro" id="IPR001251">
    <property type="entry name" value="CRAL-TRIO_dom"/>
</dbReference>
<dbReference type="GO" id="GO:1902936">
    <property type="term" value="F:phosphatidylinositol bisphosphate binding"/>
    <property type="evidence" value="ECO:0007669"/>
    <property type="project" value="TreeGrafter"/>
</dbReference>
<dbReference type="OrthoDB" id="6432525at2759"/>
<dbReference type="SMART" id="SM00516">
    <property type="entry name" value="SEC14"/>
    <property type="match status" value="1"/>
</dbReference>
<organism evidence="2">
    <name type="scientific">Sipha flava</name>
    <name type="common">yellow sugarcane aphid</name>
    <dbReference type="NCBI Taxonomy" id="143950"/>
    <lineage>
        <taxon>Eukaryota</taxon>
        <taxon>Metazoa</taxon>
        <taxon>Ecdysozoa</taxon>
        <taxon>Arthropoda</taxon>
        <taxon>Hexapoda</taxon>
        <taxon>Insecta</taxon>
        <taxon>Pterygota</taxon>
        <taxon>Neoptera</taxon>
        <taxon>Paraneoptera</taxon>
        <taxon>Hemiptera</taxon>
        <taxon>Sternorrhyncha</taxon>
        <taxon>Aphidomorpha</taxon>
        <taxon>Aphidoidea</taxon>
        <taxon>Aphididae</taxon>
        <taxon>Sipha</taxon>
    </lineage>
</organism>
<feature type="domain" description="CRAL-TRIO" evidence="1">
    <location>
        <begin position="1"/>
        <end position="162"/>
    </location>
</feature>
<dbReference type="PROSITE" id="PS50191">
    <property type="entry name" value="CRAL_TRIO"/>
    <property type="match status" value="1"/>
</dbReference>
<proteinExistence type="predicted"/>
<dbReference type="GO" id="GO:0016020">
    <property type="term" value="C:membrane"/>
    <property type="evidence" value="ECO:0007669"/>
    <property type="project" value="TreeGrafter"/>
</dbReference>
<dbReference type="EMBL" id="GGMS01014734">
    <property type="protein sequence ID" value="MBY83937.1"/>
    <property type="molecule type" value="Transcribed_RNA"/>
</dbReference>
<dbReference type="AlphaFoldDB" id="A0A2S2R1N0"/>
<sequence>MVNYYYYSYFHKMPLLPDGCRVGFSRLRDFNSNVFDTLDTIRLVFAMYDICINEDPLAPEWKLVMDMTGFSMGHLTKLTNLTLMKKCLAYVETALPMRLTAIYMINAPSLVSQLMMFLKQLMHKDLYSLISVHSASDMDSVYKSIPKEYFSSDMGGKAPSFEALKDVLQNHFKSYEKFFEDDDTFNRVDENKRIDKKRFNSSNYGVEGSFKKLELD</sequence>
<gene>
    <name evidence="2" type="primary">Ttpa_0</name>
    <name evidence="2" type="ORF">g.102223</name>
</gene>